<evidence type="ECO:0000313" key="2">
    <source>
        <dbReference type="Proteomes" id="UP000289738"/>
    </source>
</evidence>
<sequence>MAEICDMLMDVNSRKLQWTFKVYVVYLWKVPNKFNENEINGMEMLLQDMKAKSNLQSQSH</sequence>
<name>A0A444Z6F2_ARAHY</name>
<accession>A0A444Z6F2</accession>
<dbReference type="AlphaFoldDB" id="A0A444Z6F2"/>
<organism evidence="1 2">
    <name type="scientific">Arachis hypogaea</name>
    <name type="common">Peanut</name>
    <dbReference type="NCBI Taxonomy" id="3818"/>
    <lineage>
        <taxon>Eukaryota</taxon>
        <taxon>Viridiplantae</taxon>
        <taxon>Streptophyta</taxon>
        <taxon>Embryophyta</taxon>
        <taxon>Tracheophyta</taxon>
        <taxon>Spermatophyta</taxon>
        <taxon>Magnoliopsida</taxon>
        <taxon>eudicotyledons</taxon>
        <taxon>Gunneridae</taxon>
        <taxon>Pentapetalae</taxon>
        <taxon>rosids</taxon>
        <taxon>fabids</taxon>
        <taxon>Fabales</taxon>
        <taxon>Fabaceae</taxon>
        <taxon>Papilionoideae</taxon>
        <taxon>50 kb inversion clade</taxon>
        <taxon>dalbergioids sensu lato</taxon>
        <taxon>Dalbergieae</taxon>
        <taxon>Pterocarpus clade</taxon>
        <taxon>Arachis</taxon>
    </lineage>
</organism>
<comment type="caution">
    <text evidence="1">The sequence shown here is derived from an EMBL/GenBank/DDBJ whole genome shotgun (WGS) entry which is preliminary data.</text>
</comment>
<keyword evidence="2" id="KW-1185">Reference proteome</keyword>
<reference evidence="1 2" key="1">
    <citation type="submission" date="2019-01" db="EMBL/GenBank/DDBJ databases">
        <title>Sequencing of cultivated peanut Arachis hypogaea provides insights into genome evolution and oil improvement.</title>
        <authorList>
            <person name="Chen X."/>
        </authorList>
    </citation>
    <scope>NUCLEOTIDE SEQUENCE [LARGE SCALE GENOMIC DNA]</scope>
    <source>
        <strain evidence="2">cv. Fuhuasheng</strain>
        <tissue evidence="1">Leaves</tissue>
    </source>
</reference>
<protein>
    <submittedName>
        <fullName evidence="1">Uncharacterized protein</fullName>
    </submittedName>
</protein>
<evidence type="ECO:0000313" key="1">
    <source>
        <dbReference type="EMBL" id="RYR09756.1"/>
    </source>
</evidence>
<dbReference type="EMBL" id="SDMP01000015">
    <property type="protein sequence ID" value="RYR09756.1"/>
    <property type="molecule type" value="Genomic_DNA"/>
</dbReference>
<proteinExistence type="predicted"/>
<gene>
    <name evidence="1" type="ORF">Ahy_B05g078161</name>
</gene>
<dbReference type="Proteomes" id="UP000289738">
    <property type="component" value="Chromosome B05"/>
</dbReference>